<dbReference type="EMBL" id="CP090978">
    <property type="protein sequence ID" value="UJF33168.1"/>
    <property type="molecule type" value="Genomic_DNA"/>
</dbReference>
<evidence type="ECO:0000313" key="2">
    <source>
        <dbReference type="Proteomes" id="UP001649230"/>
    </source>
</evidence>
<gene>
    <name evidence="1" type="ORF">L0M14_27115</name>
</gene>
<dbReference type="Proteomes" id="UP001649230">
    <property type="component" value="Chromosome"/>
</dbReference>
<protein>
    <submittedName>
        <fullName evidence="1">Uncharacterized protein</fullName>
    </submittedName>
</protein>
<sequence length="52" mass="6156">MKRTLELQQLVSQLGIDPQRYLAWKEQELLDEVSMNIILNEHTVDIVYELAK</sequence>
<proteinExistence type="predicted"/>
<organism evidence="1 2">
    <name type="scientific">Paenibacillus hexagrammi</name>
    <dbReference type="NCBI Taxonomy" id="2908839"/>
    <lineage>
        <taxon>Bacteria</taxon>
        <taxon>Bacillati</taxon>
        <taxon>Bacillota</taxon>
        <taxon>Bacilli</taxon>
        <taxon>Bacillales</taxon>
        <taxon>Paenibacillaceae</taxon>
        <taxon>Paenibacillus</taxon>
    </lineage>
</organism>
<name>A0ABY3SGK8_9BACL</name>
<evidence type="ECO:0000313" key="1">
    <source>
        <dbReference type="EMBL" id="UJF33168.1"/>
    </source>
</evidence>
<keyword evidence="2" id="KW-1185">Reference proteome</keyword>
<dbReference type="RefSeq" id="WP_235119506.1">
    <property type="nucleotide sequence ID" value="NZ_CP090978.1"/>
</dbReference>
<accession>A0ABY3SGK8</accession>
<reference evidence="1 2" key="1">
    <citation type="journal article" date="2024" name="Int. J. Syst. Evol. Microbiol.">
        <title>Paenibacillus hexagrammi sp. nov., a novel bacterium isolated from the gut content of Hexagrammos agrammus.</title>
        <authorList>
            <person name="Jung H.K."/>
            <person name="Kim D.G."/>
            <person name="Zin H."/>
            <person name="Park J."/>
            <person name="Jung H."/>
            <person name="Kim Y.O."/>
            <person name="Kong H.J."/>
            <person name="Kim J.W."/>
            <person name="Kim Y.S."/>
        </authorList>
    </citation>
    <scope>NUCLEOTIDE SEQUENCE [LARGE SCALE GENOMIC DNA]</scope>
    <source>
        <strain evidence="1 2">YPD9-1</strain>
    </source>
</reference>